<dbReference type="Proteomes" id="UP000037405">
    <property type="component" value="Unassembled WGS sequence"/>
</dbReference>
<sequence>MKERSVVNVAVATLWTTPQSPRKRDEEILSDPVDMEKWIAPQDYESLLELCDRNLIQSQLLFGTEVNVVGIEGDWSEVVVAEQPSSKCADGYPGWIPSSQLSKDERKVPKDGYAIVNVPFTELEYENGRMKLSYLTALPVINQTEEAVRVQTPKGPGTLQVDDIVFSSRTIPDVQGDGAAIVKDGEQFLDLPYLWGGMSAFGYDCSGFSYNMCRANGVIIPRDANDQALHGKKVPLDALAPGDLLFFAYEKGKGAVHHVGIYHGDGVMIHSPKTGKTIETLSLKGTYYEEELCEARRYWKD</sequence>
<dbReference type="RefSeq" id="WP_053427081.1">
    <property type="nucleotide sequence ID" value="NZ_JAUKEE010000001.1"/>
</dbReference>
<dbReference type="EMBL" id="LGUE01000001">
    <property type="protein sequence ID" value="KON91884.1"/>
    <property type="molecule type" value="Genomic_DNA"/>
</dbReference>
<keyword evidence="7" id="KW-1185">Reference proteome</keyword>
<dbReference type="STRING" id="189381.GCA_900166615_03236"/>
<gene>
    <name evidence="6" type="ORF">AF331_05250</name>
</gene>
<evidence type="ECO:0000313" key="7">
    <source>
        <dbReference type="Proteomes" id="UP000037405"/>
    </source>
</evidence>
<dbReference type="InterPro" id="IPR057812">
    <property type="entry name" value="SH3_YKFC_2nd"/>
</dbReference>
<dbReference type="AlphaFoldDB" id="A0A0M0GPU9"/>
<evidence type="ECO:0000259" key="5">
    <source>
        <dbReference type="PROSITE" id="PS51935"/>
    </source>
</evidence>
<comment type="caution">
    <text evidence="6">The sequence shown here is derived from an EMBL/GenBank/DDBJ whole genome shotgun (WGS) entry which is preliminary data.</text>
</comment>
<dbReference type="InterPro" id="IPR000064">
    <property type="entry name" value="NLP_P60_dom"/>
</dbReference>
<organism evidence="6 7">
    <name type="scientific">Rossellomorea marisflavi</name>
    <dbReference type="NCBI Taxonomy" id="189381"/>
    <lineage>
        <taxon>Bacteria</taxon>
        <taxon>Bacillati</taxon>
        <taxon>Bacillota</taxon>
        <taxon>Bacilli</taxon>
        <taxon>Bacillales</taxon>
        <taxon>Bacillaceae</taxon>
        <taxon>Rossellomorea</taxon>
    </lineage>
</organism>
<keyword evidence="4" id="KW-0788">Thiol protease</keyword>
<comment type="similarity">
    <text evidence="1">Belongs to the peptidase C40 family.</text>
</comment>
<dbReference type="Pfam" id="PF00877">
    <property type="entry name" value="NLPC_P60"/>
    <property type="match status" value="1"/>
</dbReference>
<proteinExistence type="inferred from homology"/>
<dbReference type="OrthoDB" id="9813368at2"/>
<dbReference type="Pfam" id="PF23795">
    <property type="entry name" value="SH3_YKFC_2nd"/>
    <property type="match status" value="1"/>
</dbReference>
<dbReference type="InterPro" id="IPR051202">
    <property type="entry name" value="Peptidase_C40"/>
</dbReference>
<dbReference type="PROSITE" id="PS51935">
    <property type="entry name" value="NLPC_P60"/>
    <property type="match status" value="1"/>
</dbReference>
<dbReference type="InterPro" id="IPR041382">
    <property type="entry name" value="SH3_16"/>
</dbReference>
<reference evidence="7" key="1">
    <citation type="submission" date="2015-07" db="EMBL/GenBank/DDBJ databases">
        <title>Fjat-14235 jcm11544.</title>
        <authorList>
            <person name="Liu B."/>
            <person name="Wang J."/>
            <person name="Zhu Y."/>
            <person name="Liu G."/>
            <person name="Chen Q."/>
            <person name="Chen Z."/>
            <person name="Lan J."/>
            <person name="Che J."/>
            <person name="Ge C."/>
            <person name="Shi H."/>
            <person name="Pan Z."/>
            <person name="Liu X."/>
        </authorList>
    </citation>
    <scope>NUCLEOTIDE SEQUENCE [LARGE SCALE GENOMIC DNA]</scope>
    <source>
        <strain evidence="7">JCM 11544</strain>
    </source>
</reference>
<evidence type="ECO:0000256" key="1">
    <source>
        <dbReference type="ARBA" id="ARBA00007074"/>
    </source>
</evidence>
<evidence type="ECO:0000256" key="2">
    <source>
        <dbReference type="ARBA" id="ARBA00022670"/>
    </source>
</evidence>
<dbReference type="Gene3D" id="3.90.1720.10">
    <property type="entry name" value="endopeptidase domain like (from Nostoc punctiforme)"/>
    <property type="match status" value="1"/>
</dbReference>
<name>A0A0M0GPU9_9BACI</name>
<keyword evidence="2" id="KW-0645">Protease</keyword>
<accession>A0A0M0GPU9</accession>
<feature type="domain" description="NlpC/P60" evidence="5">
    <location>
        <begin position="175"/>
        <end position="299"/>
    </location>
</feature>
<evidence type="ECO:0000256" key="3">
    <source>
        <dbReference type="ARBA" id="ARBA00022801"/>
    </source>
</evidence>
<evidence type="ECO:0000313" key="6">
    <source>
        <dbReference type="EMBL" id="KON91884.1"/>
    </source>
</evidence>
<dbReference type="GO" id="GO:0006508">
    <property type="term" value="P:proteolysis"/>
    <property type="evidence" value="ECO:0007669"/>
    <property type="project" value="UniProtKB-KW"/>
</dbReference>
<dbReference type="PATRIC" id="fig|189381.12.peg.1182"/>
<protein>
    <submittedName>
        <fullName evidence="6">Peptidase</fullName>
    </submittedName>
</protein>
<dbReference type="Pfam" id="PF18348">
    <property type="entry name" value="SH3_16"/>
    <property type="match status" value="1"/>
</dbReference>
<evidence type="ECO:0000256" key="4">
    <source>
        <dbReference type="ARBA" id="ARBA00022807"/>
    </source>
</evidence>
<keyword evidence="3" id="KW-0378">Hydrolase</keyword>
<dbReference type="Gene3D" id="2.30.30.40">
    <property type="entry name" value="SH3 Domains"/>
    <property type="match status" value="2"/>
</dbReference>
<dbReference type="PANTHER" id="PTHR47053:SF3">
    <property type="entry name" value="GAMMA-D-GLUTAMYL-L-LYSINE DIPEPTIDYL-PEPTIDASE"/>
    <property type="match status" value="1"/>
</dbReference>
<dbReference type="InterPro" id="IPR038765">
    <property type="entry name" value="Papain-like_cys_pep_sf"/>
</dbReference>
<dbReference type="GO" id="GO:0008234">
    <property type="term" value="F:cysteine-type peptidase activity"/>
    <property type="evidence" value="ECO:0007669"/>
    <property type="project" value="UniProtKB-KW"/>
</dbReference>
<dbReference type="SUPFAM" id="SSF54001">
    <property type="entry name" value="Cysteine proteinases"/>
    <property type="match status" value="1"/>
</dbReference>
<dbReference type="PANTHER" id="PTHR47053">
    <property type="entry name" value="MUREIN DD-ENDOPEPTIDASE MEPH-RELATED"/>
    <property type="match status" value="1"/>
</dbReference>